<evidence type="ECO:0000313" key="3">
    <source>
        <dbReference type="EMBL" id="AEW99047.1"/>
    </source>
</evidence>
<gene>
    <name evidence="3" type="ordered locus">SCATT_p08540</name>
</gene>
<dbReference type="KEGG" id="scy:SCATT_p08540"/>
<dbReference type="InterPro" id="IPR032877">
    <property type="entry name" value="Transposase_HTH"/>
</dbReference>
<keyword evidence="3" id="KW-0614">Plasmid</keyword>
<evidence type="ECO:0000259" key="2">
    <source>
        <dbReference type="Pfam" id="PF13542"/>
    </source>
</evidence>
<feature type="region of interest" description="Disordered" evidence="1">
    <location>
        <begin position="112"/>
        <end position="173"/>
    </location>
</feature>
<feature type="domain" description="Transposase IS204/IS1001/IS1096/IS1165 helix-turn-helix" evidence="2">
    <location>
        <begin position="38"/>
        <end position="87"/>
    </location>
</feature>
<dbReference type="RefSeq" id="WP_014151331.1">
    <property type="nucleotide sequence ID" value="NC_017585.1"/>
</dbReference>
<feature type="compositionally biased region" description="Basic and acidic residues" evidence="1">
    <location>
        <begin position="147"/>
        <end position="156"/>
    </location>
</feature>
<proteinExistence type="predicted"/>
<reference evidence="4" key="1">
    <citation type="submission" date="2011-12" db="EMBL/GenBank/DDBJ databases">
        <title>Complete genome sequence of Streptomyces cattleya strain DSM 46488.</title>
        <authorList>
            <person name="Ou H.-Y."/>
            <person name="Li P."/>
            <person name="Zhao C."/>
            <person name="O'Hagan D."/>
            <person name="Deng Z."/>
        </authorList>
    </citation>
    <scope>NUCLEOTIDE SEQUENCE [LARGE SCALE GENOMIC DNA]</scope>
    <source>
        <strain evidence="4">ATCC 35852 / DSM 46488 / JCM 4925 / NBRC 14057 / NRRL 8057</strain>
        <plasmid evidence="4">Plasmid pSCATT</plasmid>
    </source>
</reference>
<dbReference type="Proteomes" id="UP000007842">
    <property type="component" value="Plasmid pSCATT"/>
</dbReference>
<dbReference type="Pfam" id="PF13542">
    <property type="entry name" value="HTH_Tnp_ISL3"/>
    <property type="match status" value="1"/>
</dbReference>
<dbReference type="KEGG" id="sct:SCAT_p0879"/>
<dbReference type="PATRIC" id="fig|1003195.29.peg.6650"/>
<geneLocation type="plasmid" evidence="3 4">
    <name>pSCATT</name>
</geneLocation>
<evidence type="ECO:0000256" key="1">
    <source>
        <dbReference type="SAM" id="MobiDB-lite"/>
    </source>
</evidence>
<sequence>MRTRLRDVPPAGRHTALEWTKRRWRCRNPGSARRTFTESVPQIPPRHRITARARAAIGAAVADGARTVIQAARDFEVSWPVAQAAFATRAAAVLPTGTPPVEHLGIDEIRRGKRASAASRQTAPTPGRSPRTVGTSASPTCPAEPDCSGRSKDAPRRPFQPGSRRKAPSGGRE</sequence>
<evidence type="ECO:0000313" key="4">
    <source>
        <dbReference type="Proteomes" id="UP000007842"/>
    </source>
</evidence>
<dbReference type="HOGENOM" id="CLU_1546685_0_0_11"/>
<name>F8JNI4_STREN</name>
<protein>
    <submittedName>
        <fullName evidence="3">ISMsm4</fullName>
    </submittedName>
</protein>
<keyword evidence="4" id="KW-1185">Reference proteome</keyword>
<accession>F8JNI4</accession>
<dbReference type="AlphaFoldDB" id="F8JNI4"/>
<organism evidence="3 4">
    <name type="scientific">Streptantibioticus cattleyicolor (strain ATCC 35852 / DSM 46488 / JCM 4925 / NBRC 14057 / NRRL 8057)</name>
    <name type="common">Streptomyces cattleya</name>
    <dbReference type="NCBI Taxonomy" id="1003195"/>
    <lineage>
        <taxon>Bacteria</taxon>
        <taxon>Bacillati</taxon>
        <taxon>Actinomycetota</taxon>
        <taxon>Actinomycetes</taxon>
        <taxon>Kitasatosporales</taxon>
        <taxon>Streptomycetaceae</taxon>
        <taxon>Streptantibioticus</taxon>
    </lineage>
</organism>
<accession>G8XDA1</accession>
<dbReference type="EMBL" id="CP003229">
    <property type="protein sequence ID" value="AEW99047.1"/>
    <property type="molecule type" value="Genomic_DNA"/>
</dbReference>